<feature type="transmembrane region" description="Helical" evidence="4">
    <location>
        <begin position="167"/>
        <end position="184"/>
    </location>
</feature>
<gene>
    <name evidence="6" type="ORF">A3C06_01245</name>
</gene>
<feature type="transmembrane region" description="Helical" evidence="4">
    <location>
        <begin position="78"/>
        <end position="97"/>
    </location>
</feature>
<reference evidence="6 7" key="1">
    <citation type="journal article" date="2016" name="Nat. Commun.">
        <title>Thousands of microbial genomes shed light on interconnected biogeochemical processes in an aquifer system.</title>
        <authorList>
            <person name="Anantharaman K."/>
            <person name="Brown C.T."/>
            <person name="Hug L.A."/>
            <person name="Sharon I."/>
            <person name="Castelle C.J."/>
            <person name="Probst A.J."/>
            <person name="Thomas B.C."/>
            <person name="Singh A."/>
            <person name="Wilkins M.J."/>
            <person name="Karaoz U."/>
            <person name="Brodie E.L."/>
            <person name="Williams K.H."/>
            <person name="Hubbard S.S."/>
            <person name="Banfield J.F."/>
        </authorList>
    </citation>
    <scope>NUCLEOTIDE SEQUENCE [LARGE SCALE GENOMIC DNA]</scope>
</reference>
<dbReference type="STRING" id="1802312.A3C06_01245"/>
<proteinExistence type="predicted"/>
<dbReference type="PANTHER" id="PTHR23526">
    <property type="entry name" value="INTEGRAL MEMBRANE TRANSPORT PROTEIN-RELATED"/>
    <property type="match status" value="1"/>
</dbReference>
<sequence length="393" mass="44772">MEEVSSRPIYHRRNPVLVMYLIGFLLGLHVAIPAYITSSFLSQFAPEKWIGVLYAIASLVTIIAFSFLPALLRRYGNYSVSLVLLWVEFLATLTLTLAGAPGAVIAAFIASFVVIALLSLNMDIFLEHFSRDSSTGRIRGTYLVFINSAWVLSQLIVSFVITDSHYWQVFALATFLLIPVIFLVQNTFKRFNNPPYTHTPFFKTLGLAWLHKNIWNIYVVNFLLQFFYAWMVIYTPIYLHNHIGFSWAQISIMFSIMLLPFVATERPLGKIADRWLGEKELLVAGFAIMMMTTAIMAFMLSTNIVLWILVLFASRVGASMVEVMSETYFFKQTTDKDASLLGLFRTTRPWAYVIAPLIATLILPFVGIQYLFLVLAVFMIYGIRRSLVIHDTK</sequence>
<feature type="transmembrane region" description="Helical" evidence="4">
    <location>
        <begin position="103"/>
        <end position="120"/>
    </location>
</feature>
<dbReference type="Gene3D" id="1.20.1250.20">
    <property type="entry name" value="MFS general substrate transporter like domains"/>
    <property type="match status" value="2"/>
</dbReference>
<accession>A0A1G2MSM2</accession>
<dbReference type="InterPro" id="IPR020846">
    <property type="entry name" value="MFS_dom"/>
</dbReference>
<dbReference type="GO" id="GO:0022857">
    <property type="term" value="F:transmembrane transporter activity"/>
    <property type="evidence" value="ECO:0007669"/>
    <property type="project" value="InterPro"/>
</dbReference>
<dbReference type="PROSITE" id="PS50850">
    <property type="entry name" value="MFS"/>
    <property type="match status" value="1"/>
</dbReference>
<keyword evidence="1 4" id="KW-0812">Transmembrane</keyword>
<dbReference type="PANTHER" id="PTHR23526:SF4">
    <property type="entry name" value="INTEGRAL MEMBRANE TRANSPORT PROTEIN"/>
    <property type="match status" value="1"/>
</dbReference>
<feature type="transmembrane region" description="Helical" evidence="4">
    <location>
        <begin position="282"/>
        <end position="310"/>
    </location>
</feature>
<dbReference type="InterPro" id="IPR052528">
    <property type="entry name" value="Sugar_transport-like"/>
</dbReference>
<evidence type="ECO:0000313" key="7">
    <source>
        <dbReference type="Proteomes" id="UP000177565"/>
    </source>
</evidence>
<evidence type="ECO:0000256" key="3">
    <source>
        <dbReference type="ARBA" id="ARBA00023136"/>
    </source>
</evidence>
<feature type="transmembrane region" description="Helical" evidence="4">
    <location>
        <begin position="215"/>
        <end position="237"/>
    </location>
</feature>
<comment type="caution">
    <text evidence="6">The sequence shown here is derived from an EMBL/GenBank/DDBJ whole genome shotgun (WGS) entry which is preliminary data.</text>
</comment>
<dbReference type="EMBL" id="MHRQ01000016">
    <property type="protein sequence ID" value="OHA26754.1"/>
    <property type="molecule type" value="Genomic_DNA"/>
</dbReference>
<dbReference type="AlphaFoldDB" id="A0A1G2MSM2"/>
<feature type="transmembrane region" description="Helical" evidence="4">
    <location>
        <begin position="350"/>
        <end position="383"/>
    </location>
</feature>
<evidence type="ECO:0000256" key="2">
    <source>
        <dbReference type="ARBA" id="ARBA00022989"/>
    </source>
</evidence>
<organism evidence="6 7">
    <name type="scientific">Candidatus Taylorbacteria bacterium RIFCSPHIGHO2_02_FULL_46_13</name>
    <dbReference type="NCBI Taxonomy" id="1802312"/>
    <lineage>
        <taxon>Bacteria</taxon>
        <taxon>Candidatus Tayloriibacteriota</taxon>
    </lineage>
</organism>
<evidence type="ECO:0000256" key="1">
    <source>
        <dbReference type="ARBA" id="ARBA00022692"/>
    </source>
</evidence>
<evidence type="ECO:0000313" key="6">
    <source>
        <dbReference type="EMBL" id="OHA26754.1"/>
    </source>
</evidence>
<keyword evidence="3 4" id="KW-0472">Membrane</keyword>
<evidence type="ECO:0000256" key="4">
    <source>
        <dbReference type="SAM" id="Phobius"/>
    </source>
</evidence>
<dbReference type="InterPro" id="IPR036259">
    <property type="entry name" value="MFS_trans_sf"/>
</dbReference>
<keyword evidence="2 4" id="KW-1133">Transmembrane helix</keyword>
<dbReference type="Proteomes" id="UP000177565">
    <property type="component" value="Unassembled WGS sequence"/>
</dbReference>
<feature type="transmembrane region" description="Helical" evidence="4">
    <location>
        <begin position="16"/>
        <end position="37"/>
    </location>
</feature>
<feature type="transmembrane region" description="Helical" evidence="4">
    <location>
        <begin position="49"/>
        <end position="71"/>
    </location>
</feature>
<dbReference type="SUPFAM" id="SSF103473">
    <property type="entry name" value="MFS general substrate transporter"/>
    <property type="match status" value="1"/>
</dbReference>
<protein>
    <recommendedName>
        <fullName evidence="5">Major facilitator superfamily (MFS) profile domain-containing protein</fullName>
    </recommendedName>
</protein>
<evidence type="ECO:0000259" key="5">
    <source>
        <dbReference type="PROSITE" id="PS50850"/>
    </source>
</evidence>
<dbReference type="Pfam" id="PF07690">
    <property type="entry name" value="MFS_1"/>
    <property type="match status" value="1"/>
</dbReference>
<feature type="domain" description="Major facilitator superfamily (MFS) profile" evidence="5">
    <location>
        <begin position="15"/>
        <end position="393"/>
    </location>
</feature>
<feature type="transmembrane region" description="Helical" evidence="4">
    <location>
        <begin position="141"/>
        <end position="161"/>
    </location>
</feature>
<feature type="transmembrane region" description="Helical" evidence="4">
    <location>
        <begin position="243"/>
        <end position="262"/>
    </location>
</feature>
<name>A0A1G2MSM2_9BACT</name>
<dbReference type="InterPro" id="IPR011701">
    <property type="entry name" value="MFS"/>
</dbReference>